<keyword evidence="9" id="KW-0966">Cell projection</keyword>
<evidence type="ECO:0000256" key="8">
    <source>
        <dbReference type="ARBA" id="ARBA00023136"/>
    </source>
</evidence>
<dbReference type="GO" id="GO:0016020">
    <property type="term" value="C:membrane"/>
    <property type="evidence" value="ECO:0007669"/>
    <property type="project" value="UniProtKB-SubCell"/>
</dbReference>
<dbReference type="Proteomes" id="UP000318571">
    <property type="component" value="Chromosome 3"/>
</dbReference>
<dbReference type="OMA" id="DRTGFYG"/>
<evidence type="ECO:0000313" key="13">
    <source>
        <dbReference type="EMBL" id="TRY73500.1"/>
    </source>
</evidence>
<dbReference type="Pfam" id="PF15383">
    <property type="entry name" value="TMEM237"/>
    <property type="match status" value="1"/>
</dbReference>
<dbReference type="InterPro" id="IPR029409">
    <property type="entry name" value="TMEM237"/>
</dbReference>
<feature type="compositionally biased region" description="Basic residues" evidence="11">
    <location>
        <begin position="60"/>
        <end position="70"/>
    </location>
</feature>
<dbReference type="PANTHER" id="PTHR28388:SF1">
    <property type="entry name" value="TRANSMEMBRANE PROTEIN 237"/>
    <property type="match status" value="1"/>
</dbReference>
<dbReference type="GO" id="GO:0035869">
    <property type="term" value="C:ciliary transition zone"/>
    <property type="evidence" value="ECO:0007669"/>
    <property type="project" value="TreeGrafter"/>
</dbReference>
<dbReference type="EMBL" id="VCGU01000007">
    <property type="protein sequence ID" value="TRY73500.1"/>
    <property type="molecule type" value="Genomic_DNA"/>
</dbReference>
<evidence type="ECO:0000256" key="4">
    <source>
        <dbReference type="ARBA" id="ARBA00022692"/>
    </source>
</evidence>
<dbReference type="AlphaFoldDB" id="A0A553P798"/>
<evidence type="ECO:0000256" key="3">
    <source>
        <dbReference type="ARBA" id="ARBA00008783"/>
    </source>
</evidence>
<comment type="function">
    <text evidence="10">Component of the transition zone in primary cilia. Required for ciliogenesis.</text>
</comment>
<keyword evidence="7" id="KW-0969">Cilium</keyword>
<evidence type="ECO:0000256" key="7">
    <source>
        <dbReference type="ARBA" id="ARBA00023069"/>
    </source>
</evidence>
<comment type="subcellular location">
    <subcellularLocation>
        <location evidence="1">Cell projection</location>
        <location evidence="1">Cilium</location>
    </subcellularLocation>
    <subcellularLocation>
        <location evidence="2">Membrane</location>
        <topology evidence="2">Multi-pass membrane protein</topology>
    </subcellularLocation>
</comment>
<keyword evidence="6 12" id="KW-1133">Transmembrane helix</keyword>
<feature type="region of interest" description="Disordered" evidence="11">
    <location>
        <begin position="1"/>
        <end position="81"/>
    </location>
</feature>
<keyword evidence="5" id="KW-0970">Cilium biogenesis/degradation</keyword>
<evidence type="ECO:0000256" key="12">
    <source>
        <dbReference type="SAM" id="Phobius"/>
    </source>
</evidence>
<feature type="transmembrane region" description="Helical" evidence="12">
    <location>
        <begin position="217"/>
        <end position="234"/>
    </location>
</feature>
<keyword evidence="4 12" id="KW-0812">Transmembrane</keyword>
<evidence type="ECO:0000256" key="6">
    <source>
        <dbReference type="ARBA" id="ARBA00022989"/>
    </source>
</evidence>
<evidence type="ECO:0000256" key="5">
    <source>
        <dbReference type="ARBA" id="ARBA00022794"/>
    </source>
</evidence>
<evidence type="ECO:0000256" key="1">
    <source>
        <dbReference type="ARBA" id="ARBA00004138"/>
    </source>
</evidence>
<proteinExistence type="inferred from homology"/>
<gene>
    <name evidence="13" type="ORF">TCAL_06988</name>
</gene>
<sequence length="381" mass="42717">MGTTRNTNSEDPISTVSEQVDHKESRSKTIPPNRAVKQSSFDRENEATNQQLKVRDQKRKEKRQRRKKIKTATSFQDPTMASVIRGLEDDLHSVDGENEPISRVPTPVTPSNFPASNLVGKVYQQRGSGFTRTHPVKLGQSTATLATTSSAKGLSATEQTPLDFGLDFQKMFRSIGVFSHGFLAGLGFWQLVTVYVLSGEDISVLDFIDLYAPLAQPFHFTFYFLTVICMLSILDRYDIAQITWSQLQQLFTLKSGGIAIFVYASTLIITLTNVTLDDRLSLHRVNVTYLESLEYKPINGVRFFRSTSPLSPRGTFSIFAVAWAQSSGGFWLPCDLPLICCTNICGHYRSSENFPNRELKHRLSQCRTSLSSTTLNEMVQS</sequence>
<evidence type="ECO:0000256" key="10">
    <source>
        <dbReference type="ARBA" id="ARBA00025631"/>
    </source>
</evidence>
<feature type="transmembrane region" description="Helical" evidence="12">
    <location>
        <begin position="255"/>
        <end position="276"/>
    </location>
</feature>
<evidence type="ECO:0000256" key="9">
    <source>
        <dbReference type="ARBA" id="ARBA00023273"/>
    </source>
</evidence>
<feature type="compositionally biased region" description="Polar residues" evidence="11">
    <location>
        <begin position="1"/>
        <end position="18"/>
    </location>
</feature>
<evidence type="ECO:0000256" key="11">
    <source>
        <dbReference type="SAM" id="MobiDB-lite"/>
    </source>
</evidence>
<comment type="caution">
    <text evidence="13">The sequence shown here is derived from an EMBL/GenBank/DDBJ whole genome shotgun (WGS) entry which is preliminary data.</text>
</comment>
<accession>A0A553P798</accession>
<feature type="non-terminal residue" evidence="13">
    <location>
        <position position="381"/>
    </location>
</feature>
<dbReference type="STRING" id="6832.A0A553P798"/>
<organism evidence="13 14">
    <name type="scientific">Tigriopus californicus</name>
    <name type="common">Marine copepod</name>
    <dbReference type="NCBI Taxonomy" id="6832"/>
    <lineage>
        <taxon>Eukaryota</taxon>
        <taxon>Metazoa</taxon>
        <taxon>Ecdysozoa</taxon>
        <taxon>Arthropoda</taxon>
        <taxon>Crustacea</taxon>
        <taxon>Multicrustacea</taxon>
        <taxon>Hexanauplia</taxon>
        <taxon>Copepoda</taxon>
        <taxon>Harpacticoida</taxon>
        <taxon>Harpacticidae</taxon>
        <taxon>Tigriopus</taxon>
    </lineage>
</organism>
<protein>
    <recommendedName>
        <fullName evidence="15">Transmembrane protein 237</fullName>
    </recommendedName>
</protein>
<name>A0A553P798_TIGCA</name>
<dbReference type="PANTHER" id="PTHR28388">
    <property type="entry name" value="TRANSMEMBRANE PROTEIN 237"/>
    <property type="match status" value="1"/>
</dbReference>
<evidence type="ECO:0000256" key="2">
    <source>
        <dbReference type="ARBA" id="ARBA00004141"/>
    </source>
</evidence>
<evidence type="ECO:0008006" key="15">
    <source>
        <dbReference type="Google" id="ProtNLM"/>
    </source>
</evidence>
<feature type="transmembrane region" description="Helical" evidence="12">
    <location>
        <begin position="177"/>
        <end position="197"/>
    </location>
</feature>
<comment type="similarity">
    <text evidence="3">Belongs to the TMEM237 family.</text>
</comment>
<dbReference type="GO" id="GO:0060271">
    <property type="term" value="P:cilium assembly"/>
    <property type="evidence" value="ECO:0007669"/>
    <property type="project" value="TreeGrafter"/>
</dbReference>
<keyword evidence="14" id="KW-1185">Reference proteome</keyword>
<keyword evidence="8 12" id="KW-0472">Membrane</keyword>
<reference evidence="13 14" key="1">
    <citation type="journal article" date="2018" name="Nat. Ecol. Evol.">
        <title>Genomic signatures of mitonuclear coevolution across populations of Tigriopus californicus.</title>
        <authorList>
            <person name="Barreto F.S."/>
            <person name="Watson E.T."/>
            <person name="Lima T.G."/>
            <person name="Willett C.S."/>
            <person name="Edmands S."/>
            <person name="Li W."/>
            <person name="Burton R.S."/>
        </authorList>
    </citation>
    <scope>NUCLEOTIDE SEQUENCE [LARGE SCALE GENOMIC DNA]</scope>
    <source>
        <strain evidence="13 14">San Diego</strain>
    </source>
</reference>
<evidence type="ECO:0000313" key="14">
    <source>
        <dbReference type="Proteomes" id="UP000318571"/>
    </source>
</evidence>